<dbReference type="HOGENOM" id="CLU_2508307_0_0_11"/>
<proteinExistence type="predicted"/>
<reference evidence="2 3" key="1">
    <citation type="submission" date="2014-05" db="EMBL/GenBank/DDBJ databases">
        <title>Draft Genome Sequence of Kitasatospora cheerisanensis KCTC 2395.</title>
        <authorList>
            <person name="Nam D.H."/>
        </authorList>
    </citation>
    <scope>NUCLEOTIDE SEQUENCE [LARGE SCALE GENOMIC DNA]</scope>
    <source>
        <strain evidence="2 3">KCTC 2395</strain>
    </source>
</reference>
<comment type="caution">
    <text evidence="2">The sequence shown here is derived from an EMBL/GenBank/DDBJ whole genome shotgun (WGS) entry which is preliminary data.</text>
</comment>
<feature type="region of interest" description="Disordered" evidence="1">
    <location>
        <begin position="1"/>
        <end position="85"/>
    </location>
</feature>
<keyword evidence="3" id="KW-1185">Reference proteome</keyword>
<sequence>MSSVASPGAQPPPPHIAAAYGKRSPGTPGKRFPNASAGPNSKGAPSASPTADPSTARPPCPAAACRLLPRRRPATTTPSDSLGAR</sequence>
<gene>
    <name evidence="2" type="ORF">KCH_14860</name>
</gene>
<dbReference type="AlphaFoldDB" id="A0A066YZV9"/>
<evidence type="ECO:0000256" key="1">
    <source>
        <dbReference type="SAM" id="MobiDB-lite"/>
    </source>
</evidence>
<accession>A0A066YZV9</accession>
<dbReference type="PATRIC" id="fig|1348663.4.peg.1427"/>
<evidence type="ECO:0000313" key="2">
    <source>
        <dbReference type="EMBL" id="KDN86752.1"/>
    </source>
</evidence>
<dbReference type="Proteomes" id="UP000027178">
    <property type="component" value="Unassembled WGS sequence"/>
</dbReference>
<protein>
    <submittedName>
        <fullName evidence="2">Uncharacterized protein</fullName>
    </submittedName>
</protein>
<name>A0A066YZV9_9ACTN</name>
<evidence type="ECO:0000313" key="3">
    <source>
        <dbReference type="Proteomes" id="UP000027178"/>
    </source>
</evidence>
<organism evidence="2 3">
    <name type="scientific">Kitasatospora cheerisanensis KCTC 2395</name>
    <dbReference type="NCBI Taxonomy" id="1348663"/>
    <lineage>
        <taxon>Bacteria</taxon>
        <taxon>Bacillati</taxon>
        <taxon>Actinomycetota</taxon>
        <taxon>Actinomycetes</taxon>
        <taxon>Kitasatosporales</taxon>
        <taxon>Streptomycetaceae</taxon>
        <taxon>Kitasatospora</taxon>
    </lineage>
</organism>
<dbReference type="EMBL" id="JNBY01000054">
    <property type="protein sequence ID" value="KDN86752.1"/>
    <property type="molecule type" value="Genomic_DNA"/>
</dbReference>